<gene>
    <name evidence="2" type="ORF">F2Q70_00011511</name>
</gene>
<feature type="region of interest" description="Disordered" evidence="1">
    <location>
        <begin position="107"/>
        <end position="129"/>
    </location>
</feature>
<name>A0A8S9M3C0_BRACR</name>
<proteinExistence type="predicted"/>
<evidence type="ECO:0000313" key="2">
    <source>
        <dbReference type="EMBL" id="KAF2612867.1"/>
    </source>
</evidence>
<evidence type="ECO:0000256" key="1">
    <source>
        <dbReference type="SAM" id="MobiDB-lite"/>
    </source>
</evidence>
<comment type="caution">
    <text evidence="2">The sequence shown here is derived from an EMBL/GenBank/DDBJ whole genome shotgun (WGS) entry which is preliminary data.</text>
</comment>
<protein>
    <submittedName>
        <fullName evidence="2">Uncharacterized protein</fullName>
    </submittedName>
</protein>
<dbReference type="AlphaFoldDB" id="A0A8S9M3C0"/>
<organism evidence="2">
    <name type="scientific">Brassica cretica</name>
    <name type="common">Mustard</name>
    <dbReference type="NCBI Taxonomy" id="69181"/>
    <lineage>
        <taxon>Eukaryota</taxon>
        <taxon>Viridiplantae</taxon>
        <taxon>Streptophyta</taxon>
        <taxon>Embryophyta</taxon>
        <taxon>Tracheophyta</taxon>
        <taxon>Spermatophyta</taxon>
        <taxon>Magnoliopsida</taxon>
        <taxon>eudicotyledons</taxon>
        <taxon>Gunneridae</taxon>
        <taxon>Pentapetalae</taxon>
        <taxon>rosids</taxon>
        <taxon>malvids</taxon>
        <taxon>Brassicales</taxon>
        <taxon>Brassicaceae</taxon>
        <taxon>Brassiceae</taxon>
        <taxon>Brassica</taxon>
    </lineage>
</organism>
<reference evidence="2" key="1">
    <citation type="submission" date="2019-12" db="EMBL/GenBank/DDBJ databases">
        <title>Genome sequencing and annotation of Brassica cretica.</title>
        <authorList>
            <person name="Studholme D.J."/>
            <person name="Sarris P.F."/>
        </authorList>
    </citation>
    <scope>NUCLEOTIDE SEQUENCE</scope>
    <source>
        <strain evidence="2">PFS-102/07</strain>
        <tissue evidence="2">Leaf</tissue>
    </source>
</reference>
<sequence>MGWEEGVLLHILSSRSSSLLRDATTGLVFLPGTGDRGLLRGFLVLVLSTVGARGGAAITDHQGKLAHSEKTSEDLAKAREGLARLQGRKQRRQRISDLDLEREQCGRSTRSVGSLPCVPRADSDPRSGEEIDQSIYASTTKVENSPNECQFEMLLCNIDITVQDSDDIIIRVLSTVGARGGAAITDHQGKLAHSEKTSEDLAKAREGLARLQGRKVVDLGAGGGVLYDGGWF</sequence>
<accession>A0A8S9M3C0</accession>
<dbReference type="EMBL" id="QGKY02000089">
    <property type="protein sequence ID" value="KAF2612867.1"/>
    <property type="molecule type" value="Genomic_DNA"/>
</dbReference>